<accession>A0A0K1PNT2</accession>
<proteinExistence type="predicted"/>
<organism evidence="2 3">
    <name type="scientific">Labilithrix luteola</name>
    <dbReference type="NCBI Taxonomy" id="1391654"/>
    <lineage>
        <taxon>Bacteria</taxon>
        <taxon>Pseudomonadati</taxon>
        <taxon>Myxococcota</taxon>
        <taxon>Polyangia</taxon>
        <taxon>Polyangiales</taxon>
        <taxon>Labilitrichaceae</taxon>
        <taxon>Labilithrix</taxon>
    </lineage>
</organism>
<dbReference type="KEGG" id="llu:AKJ09_01864"/>
<sequence length="365" mass="40987">MRLCAIAALGGARVRLARLTQLGSAARLRIVRIDGGAFPATADRYLPAEVDPFEVWFARISVLRIRAMPNSELCVLFGRPAGSESTDDRFEIETLAAEELDIESYALPLDPIVMGDAERAIRRLPRAANRVWLYRGWMIREEEYAALYEAISDRGEELVVDPESFAEATFAPNYLPLLGKYSAPARWTEGDGIDEAWEVAQLLGPPPWIVKDYVKSAKEEWHRACFVPAGADFEDFRAICERLVELRGDTFETGFVIKKHLDLATLPGWTPEQRRVTDEHRLIFWEGELVAHAPYYDVESALESPEQFAFLGRAIGSPFFTADVARLANGGWTVIEVNDGGSSTFPEQLDPRDFYRAVLESRGEL</sequence>
<name>A0A0K1PNT2_9BACT</name>
<dbReference type="AlphaFoldDB" id="A0A0K1PNT2"/>
<dbReference type="STRING" id="1391654.AKJ09_01864"/>
<keyword evidence="3" id="KW-1185">Reference proteome</keyword>
<evidence type="ECO:0000313" key="2">
    <source>
        <dbReference type="EMBL" id="AKU95200.1"/>
    </source>
</evidence>
<feature type="domain" description="ATP-grasp" evidence="1">
    <location>
        <begin position="204"/>
        <end position="357"/>
    </location>
</feature>
<dbReference type="EMBL" id="CP012333">
    <property type="protein sequence ID" value="AKU95200.1"/>
    <property type="molecule type" value="Genomic_DNA"/>
</dbReference>
<dbReference type="Pfam" id="PF14243">
    <property type="entry name" value="R2K_3"/>
    <property type="match status" value="1"/>
</dbReference>
<protein>
    <submittedName>
        <fullName evidence="2">Putative membrane protein</fullName>
    </submittedName>
</protein>
<gene>
    <name evidence="2" type="ORF">AKJ09_01864</name>
</gene>
<dbReference type="Proteomes" id="UP000064967">
    <property type="component" value="Chromosome"/>
</dbReference>
<evidence type="ECO:0000313" key="3">
    <source>
        <dbReference type="Proteomes" id="UP000064967"/>
    </source>
</evidence>
<reference evidence="2 3" key="1">
    <citation type="submission" date="2015-08" db="EMBL/GenBank/DDBJ databases">
        <authorList>
            <person name="Babu N.S."/>
            <person name="Beckwith C.J."/>
            <person name="Beseler K.G."/>
            <person name="Brison A."/>
            <person name="Carone J.V."/>
            <person name="Caskin T.P."/>
            <person name="Diamond M."/>
            <person name="Durham M.E."/>
            <person name="Foxe J.M."/>
            <person name="Go M."/>
            <person name="Henderson B.A."/>
            <person name="Jones I.B."/>
            <person name="McGettigan J.A."/>
            <person name="Micheletti S.J."/>
            <person name="Nasrallah M.E."/>
            <person name="Ortiz D."/>
            <person name="Piller C.R."/>
            <person name="Privatt S.R."/>
            <person name="Schneider S.L."/>
            <person name="Sharp S."/>
            <person name="Smith T.C."/>
            <person name="Stanton J.D."/>
            <person name="Ullery H.E."/>
            <person name="Wilson R.J."/>
            <person name="Serrano M.G."/>
            <person name="Buck G."/>
            <person name="Lee V."/>
            <person name="Wang Y."/>
            <person name="Carvalho R."/>
            <person name="Voegtly L."/>
            <person name="Shi R."/>
            <person name="Duckworth R."/>
            <person name="Johnson A."/>
            <person name="Loviza R."/>
            <person name="Walstead R."/>
            <person name="Shah Z."/>
            <person name="Kiflezghi M."/>
            <person name="Wade K."/>
            <person name="Ball S.L."/>
            <person name="Bradley K.W."/>
            <person name="Asai D.J."/>
            <person name="Bowman C.A."/>
            <person name="Russell D.A."/>
            <person name="Pope W.H."/>
            <person name="Jacobs-Sera D."/>
            <person name="Hendrix R.W."/>
            <person name="Hatfull G.F."/>
        </authorList>
    </citation>
    <scope>NUCLEOTIDE SEQUENCE [LARGE SCALE GENOMIC DNA]</scope>
    <source>
        <strain evidence="2 3">DSM 27648</strain>
    </source>
</reference>
<evidence type="ECO:0000259" key="1">
    <source>
        <dbReference type="Pfam" id="PF14243"/>
    </source>
</evidence>
<dbReference type="InterPro" id="IPR025643">
    <property type="entry name" value="R2K_3"/>
</dbReference>